<evidence type="ECO:0000313" key="1">
    <source>
        <dbReference type="EMBL" id="TFK67580.1"/>
    </source>
</evidence>
<reference evidence="1 2" key="1">
    <citation type="journal article" date="2019" name="Nat. Ecol. Evol.">
        <title>Megaphylogeny resolves global patterns of mushroom evolution.</title>
        <authorList>
            <person name="Varga T."/>
            <person name="Krizsan K."/>
            <person name="Foldi C."/>
            <person name="Dima B."/>
            <person name="Sanchez-Garcia M."/>
            <person name="Sanchez-Ramirez S."/>
            <person name="Szollosi G.J."/>
            <person name="Szarkandi J.G."/>
            <person name="Papp V."/>
            <person name="Albert L."/>
            <person name="Andreopoulos W."/>
            <person name="Angelini C."/>
            <person name="Antonin V."/>
            <person name="Barry K.W."/>
            <person name="Bougher N.L."/>
            <person name="Buchanan P."/>
            <person name="Buyck B."/>
            <person name="Bense V."/>
            <person name="Catcheside P."/>
            <person name="Chovatia M."/>
            <person name="Cooper J."/>
            <person name="Damon W."/>
            <person name="Desjardin D."/>
            <person name="Finy P."/>
            <person name="Geml J."/>
            <person name="Haridas S."/>
            <person name="Hughes K."/>
            <person name="Justo A."/>
            <person name="Karasinski D."/>
            <person name="Kautmanova I."/>
            <person name="Kiss B."/>
            <person name="Kocsube S."/>
            <person name="Kotiranta H."/>
            <person name="LaButti K.M."/>
            <person name="Lechner B.E."/>
            <person name="Liimatainen K."/>
            <person name="Lipzen A."/>
            <person name="Lukacs Z."/>
            <person name="Mihaltcheva S."/>
            <person name="Morgado L.N."/>
            <person name="Niskanen T."/>
            <person name="Noordeloos M.E."/>
            <person name="Ohm R.A."/>
            <person name="Ortiz-Santana B."/>
            <person name="Ovrebo C."/>
            <person name="Racz N."/>
            <person name="Riley R."/>
            <person name="Savchenko A."/>
            <person name="Shiryaev A."/>
            <person name="Soop K."/>
            <person name="Spirin V."/>
            <person name="Szebenyi C."/>
            <person name="Tomsovsky M."/>
            <person name="Tulloss R.E."/>
            <person name="Uehling J."/>
            <person name="Grigoriev I.V."/>
            <person name="Vagvolgyi C."/>
            <person name="Papp T."/>
            <person name="Martin F.M."/>
            <person name="Miettinen O."/>
            <person name="Hibbett D.S."/>
            <person name="Nagy L.G."/>
        </authorList>
    </citation>
    <scope>NUCLEOTIDE SEQUENCE [LARGE SCALE GENOMIC DNA]</scope>
    <source>
        <strain evidence="1 2">NL-1719</strain>
    </source>
</reference>
<accession>A0ACD3APZ5</accession>
<name>A0ACD3APZ5_9AGAR</name>
<gene>
    <name evidence="1" type="ORF">BDN72DRAFT_842851</name>
</gene>
<dbReference type="EMBL" id="ML208372">
    <property type="protein sequence ID" value="TFK67580.1"/>
    <property type="molecule type" value="Genomic_DNA"/>
</dbReference>
<dbReference type="Proteomes" id="UP000308600">
    <property type="component" value="Unassembled WGS sequence"/>
</dbReference>
<keyword evidence="2" id="KW-1185">Reference proteome</keyword>
<evidence type="ECO:0000313" key="2">
    <source>
        <dbReference type="Proteomes" id="UP000308600"/>
    </source>
</evidence>
<sequence>MRLNENHLVASRLHDVQSTILVGVVLIFTSYSGVVTLGISCKHQPYPVLIGTSLARTSSSAWLTTAGLSVGRSTL</sequence>
<organism evidence="1 2">
    <name type="scientific">Pluteus cervinus</name>
    <dbReference type="NCBI Taxonomy" id="181527"/>
    <lineage>
        <taxon>Eukaryota</taxon>
        <taxon>Fungi</taxon>
        <taxon>Dikarya</taxon>
        <taxon>Basidiomycota</taxon>
        <taxon>Agaricomycotina</taxon>
        <taxon>Agaricomycetes</taxon>
        <taxon>Agaricomycetidae</taxon>
        <taxon>Agaricales</taxon>
        <taxon>Pluteineae</taxon>
        <taxon>Pluteaceae</taxon>
        <taxon>Pluteus</taxon>
    </lineage>
</organism>
<proteinExistence type="predicted"/>
<protein>
    <submittedName>
        <fullName evidence="1">Uncharacterized protein</fullName>
    </submittedName>
</protein>